<feature type="transmembrane region" description="Helical" evidence="9">
    <location>
        <begin position="353"/>
        <end position="378"/>
    </location>
</feature>
<comment type="subcellular location">
    <subcellularLocation>
        <location evidence="1">Membrane</location>
        <topology evidence="1">Multi-pass membrane protein</topology>
    </subcellularLocation>
</comment>
<evidence type="ECO:0000313" key="11">
    <source>
        <dbReference type="EMBL" id="KKA21846.1"/>
    </source>
</evidence>
<evidence type="ECO:0000256" key="4">
    <source>
        <dbReference type="ARBA" id="ARBA00022692"/>
    </source>
</evidence>
<feature type="transmembrane region" description="Helical" evidence="9">
    <location>
        <begin position="390"/>
        <end position="413"/>
    </location>
</feature>
<evidence type="ECO:0000256" key="5">
    <source>
        <dbReference type="ARBA" id="ARBA00022970"/>
    </source>
</evidence>
<sequence length="712" mass="77948">MRFRNAGGVNSIDNFARSWQRAASFPEVVPRRPSFIFAGPDASQAASPSSAYKDLEPKERQPLLPWHPGLTRTQSDGVIEDDRHETSLAGPSRRDFPDTGLLGTHETSSLSRSFGTSYGTISSRVSDVTRQRAIQLHSEQQQSIDGDQDTDREPLLIRQVQREDGTKQNVVVGKSTVPQTIFNSVNVLIGVGLLSLPLGIKHAGWLIGLLFLAFAAVSTAYTAKILAKCLDVDYSLVTYADLAYISFGRQARIITSLLFCLELVGACVALVVLFADSLDALIPGLSLVQWKIVCGIILIPLNFVPLRFLSVTSVLGILSCTAIVMIVVIDGFIKPNSPGSLHQPARTSIFPDNWATVPLSFGLIMSPWGGHGVFPNIYRDMRHPFKYGRSLLATYIFTYSLDCAMAVIGWLMFGDAVRDEITANILLTAGYPRGLSICIIIFIAIIPITKVPLKYVLPAWSDGPDESANNALSCRPLIATVEILCGLNSQNDFLSLQANGSTKTAIRMARFAVRIFVVIVIVFISIVFPSFDRIMALMGSCLCFTICIILPLAFYLKIFGKEIPLGERIADWVLLVMSSIMAIIGTQATQETNTEKNRLEGSQEMKALFIACGERPLHEILLQNPRFLRMKVNSCDVKGAIFGTGILGAEGSNFKDPQLTRRTSELCQNGMDPVNENSARVSSSLNRLPRPAGKLVAFQTAICFNLSVNVFD</sequence>
<evidence type="ECO:0000259" key="10">
    <source>
        <dbReference type="Pfam" id="PF01490"/>
    </source>
</evidence>
<dbReference type="GeneID" id="25316468"/>
<comment type="caution">
    <text evidence="11">The sequence shown here is derived from an EMBL/GenBank/DDBJ whole genome shotgun (WGS) entry which is preliminary data.</text>
</comment>
<dbReference type="Pfam" id="PF01490">
    <property type="entry name" value="Aa_trans"/>
    <property type="match status" value="1"/>
</dbReference>
<feature type="domain" description="Amino acid transporter transmembrane" evidence="10">
    <location>
        <begin position="174"/>
        <end position="588"/>
    </location>
</feature>
<feature type="transmembrane region" description="Helical" evidence="9">
    <location>
        <begin position="569"/>
        <end position="588"/>
    </location>
</feature>
<accession>A0A0F4YVH1</accession>
<dbReference type="InterPro" id="IPR013057">
    <property type="entry name" value="AA_transpt_TM"/>
</dbReference>
<evidence type="ECO:0000256" key="6">
    <source>
        <dbReference type="ARBA" id="ARBA00022989"/>
    </source>
</evidence>
<feature type="compositionally biased region" description="Basic and acidic residues" evidence="8">
    <location>
        <begin position="80"/>
        <end position="97"/>
    </location>
</feature>
<dbReference type="PANTHER" id="PTHR22950:SF692">
    <property type="entry name" value="TRANSMEMBRANE AMINO ACID TRANSPORTER FAMILY PROTEIN"/>
    <property type="match status" value="1"/>
</dbReference>
<comment type="similarity">
    <text evidence="2">Belongs to the amino acid/polyamine transporter 2 family.</text>
</comment>
<keyword evidence="12" id="KW-1185">Reference proteome</keyword>
<dbReference type="PANTHER" id="PTHR22950">
    <property type="entry name" value="AMINO ACID TRANSPORTER"/>
    <property type="match status" value="1"/>
</dbReference>
<feature type="transmembrane region" description="Helical" evidence="9">
    <location>
        <begin position="281"/>
        <end position="301"/>
    </location>
</feature>
<reference evidence="11 12" key="1">
    <citation type="submission" date="2015-04" db="EMBL/GenBank/DDBJ databases">
        <authorList>
            <person name="Heijne W.H."/>
            <person name="Fedorova N.D."/>
            <person name="Nierman W.C."/>
            <person name="Vollebregt A.W."/>
            <person name="Zhao Z."/>
            <person name="Wu L."/>
            <person name="Kumar M."/>
            <person name="Stam H."/>
            <person name="van den Berg M.A."/>
            <person name="Pel H.J."/>
        </authorList>
    </citation>
    <scope>NUCLEOTIDE SEQUENCE [LARGE SCALE GENOMIC DNA]</scope>
    <source>
        <strain evidence="11 12">CBS 393.64</strain>
    </source>
</reference>
<dbReference type="GO" id="GO:0015179">
    <property type="term" value="F:L-amino acid transmembrane transporter activity"/>
    <property type="evidence" value="ECO:0007669"/>
    <property type="project" value="TreeGrafter"/>
</dbReference>
<feature type="transmembrane region" description="Helical" evidence="9">
    <location>
        <begin position="206"/>
        <end position="227"/>
    </location>
</feature>
<feature type="transmembrane region" description="Helical" evidence="9">
    <location>
        <begin position="534"/>
        <end position="557"/>
    </location>
</feature>
<dbReference type="OrthoDB" id="655540at2759"/>
<evidence type="ECO:0000256" key="3">
    <source>
        <dbReference type="ARBA" id="ARBA00022448"/>
    </source>
</evidence>
<dbReference type="RefSeq" id="XP_013328458.1">
    <property type="nucleotide sequence ID" value="XM_013473004.1"/>
</dbReference>
<dbReference type="Proteomes" id="UP000053958">
    <property type="component" value="Unassembled WGS sequence"/>
</dbReference>
<evidence type="ECO:0000313" key="12">
    <source>
        <dbReference type="Proteomes" id="UP000053958"/>
    </source>
</evidence>
<gene>
    <name evidence="11" type="ORF">T310_4119</name>
</gene>
<evidence type="ECO:0000256" key="8">
    <source>
        <dbReference type="SAM" id="MobiDB-lite"/>
    </source>
</evidence>
<feature type="transmembrane region" description="Helical" evidence="9">
    <location>
        <begin position="425"/>
        <end position="446"/>
    </location>
</feature>
<proteinExistence type="inferred from homology"/>
<organism evidence="11 12">
    <name type="scientific">Rasamsonia emersonii (strain ATCC 16479 / CBS 393.64 / IMI 116815)</name>
    <dbReference type="NCBI Taxonomy" id="1408163"/>
    <lineage>
        <taxon>Eukaryota</taxon>
        <taxon>Fungi</taxon>
        <taxon>Dikarya</taxon>
        <taxon>Ascomycota</taxon>
        <taxon>Pezizomycotina</taxon>
        <taxon>Eurotiomycetes</taxon>
        <taxon>Eurotiomycetidae</taxon>
        <taxon>Eurotiales</taxon>
        <taxon>Trichocomaceae</taxon>
        <taxon>Rasamsonia</taxon>
    </lineage>
</organism>
<name>A0A0F4YVH1_RASE3</name>
<keyword evidence="7 9" id="KW-0472">Membrane</keyword>
<dbReference type="EMBL" id="LASV01000165">
    <property type="protein sequence ID" value="KKA21846.1"/>
    <property type="molecule type" value="Genomic_DNA"/>
</dbReference>
<keyword evidence="5" id="KW-0029">Amino-acid transport</keyword>
<feature type="transmembrane region" description="Helical" evidence="9">
    <location>
        <begin position="511"/>
        <end position="528"/>
    </location>
</feature>
<keyword evidence="4 9" id="KW-0812">Transmembrane</keyword>
<protein>
    <submittedName>
        <fullName evidence="11">Transporter</fullName>
    </submittedName>
</protein>
<keyword evidence="3" id="KW-0813">Transport</keyword>
<feature type="transmembrane region" description="Helical" evidence="9">
    <location>
        <begin position="253"/>
        <end position="275"/>
    </location>
</feature>
<evidence type="ECO:0000256" key="2">
    <source>
        <dbReference type="ARBA" id="ARBA00008066"/>
    </source>
</evidence>
<feature type="transmembrane region" description="Helical" evidence="9">
    <location>
        <begin position="181"/>
        <end position="200"/>
    </location>
</feature>
<feature type="transmembrane region" description="Helical" evidence="9">
    <location>
        <begin position="308"/>
        <end position="333"/>
    </location>
</feature>
<dbReference type="STRING" id="1408163.A0A0F4YVH1"/>
<evidence type="ECO:0000256" key="9">
    <source>
        <dbReference type="SAM" id="Phobius"/>
    </source>
</evidence>
<dbReference type="AlphaFoldDB" id="A0A0F4YVH1"/>
<evidence type="ECO:0000256" key="1">
    <source>
        <dbReference type="ARBA" id="ARBA00004141"/>
    </source>
</evidence>
<dbReference type="GO" id="GO:0005774">
    <property type="term" value="C:vacuolar membrane"/>
    <property type="evidence" value="ECO:0007669"/>
    <property type="project" value="TreeGrafter"/>
</dbReference>
<evidence type="ECO:0000256" key="7">
    <source>
        <dbReference type="ARBA" id="ARBA00023136"/>
    </source>
</evidence>
<feature type="region of interest" description="Disordered" evidence="8">
    <location>
        <begin position="59"/>
        <end position="108"/>
    </location>
</feature>
<keyword evidence="6 9" id="KW-1133">Transmembrane helix</keyword>